<keyword evidence="10" id="KW-0325">Glycoprotein</keyword>
<dbReference type="InParanoid" id="A0A665VET4"/>
<dbReference type="GO" id="GO:0009897">
    <property type="term" value="C:external side of plasma membrane"/>
    <property type="evidence" value="ECO:0007669"/>
    <property type="project" value="TreeGrafter"/>
</dbReference>
<feature type="transmembrane region" description="Helical" evidence="14">
    <location>
        <begin position="216"/>
        <end position="236"/>
    </location>
</feature>
<evidence type="ECO:0000256" key="12">
    <source>
        <dbReference type="ARBA" id="ARBA00034130"/>
    </source>
</evidence>
<dbReference type="GO" id="GO:0016493">
    <property type="term" value="F:C-C chemokine receptor activity"/>
    <property type="evidence" value="ECO:0007669"/>
    <property type="project" value="TreeGrafter"/>
</dbReference>
<evidence type="ECO:0000256" key="14">
    <source>
        <dbReference type="SAM" id="Phobius"/>
    </source>
</evidence>
<feature type="domain" description="G-protein coupled receptors family 1 profile" evidence="15">
    <location>
        <begin position="66"/>
        <end position="318"/>
    </location>
</feature>
<protein>
    <submittedName>
        <fullName evidence="16">Chemokine (C-X-C motif) receptor 1</fullName>
    </submittedName>
</protein>
<dbReference type="InterPro" id="IPR000174">
    <property type="entry name" value="Chemokine_CXCR_1/2"/>
</dbReference>
<evidence type="ECO:0000256" key="10">
    <source>
        <dbReference type="ARBA" id="ARBA00023180"/>
    </source>
</evidence>
<evidence type="ECO:0000256" key="1">
    <source>
        <dbReference type="ARBA" id="ARBA00004651"/>
    </source>
</evidence>
<evidence type="ECO:0000256" key="13">
    <source>
        <dbReference type="RuleBase" id="RU000688"/>
    </source>
</evidence>
<organism evidence="16 17">
    <name type="scientific">Echeneis naucrates</name>
    <name type="common">Live sharksucker</name>
    <dbReference type="NCBI Taxonomy" id="173247"/>
    <lineage>
        <taxon>Eukaryota</taxon>
        <taxon>Metazoa</taxon>
        <taxon>Chordata</taxon>
        <taxon>Craniata</taxon>
        <taxon>Vertebrata</taxon>
        <taxon>Euteleostomi</taxon>
        <taxon>Actinopterygii</taxon>
        <taxon>Neopterygii</taxon>
        <taxon>Teleostei</taxon>
        <taxon>Neoteleostei</taxon>
        <taxon>Acanthomorphata</taxon>
        <taxon>Carangaria</taxon>
        <taxon>Carangiformes</taxon>
        <taxon>Echeneidae</taxon>
        <taxon>Echeneis</taxon>
    </lineage>
</organism>
<accession>A0A665VET4</accession>
<comment type="subcellular location">
    <subcellularLocation>
        <location evidence="1">Cell membrane</location>
        <topology evidence="1">Multi-pass membrane protein</topology>
    </subcellularLocation>
</comment>
<dbReference type="PRINTS" id="PR00237">
    <property type="entry name" value="GPCRRHODOPSN"/>
</dbReference>
<evidence type="ECO:0000256" key="3">
    <source>
        <dbReference type="ARBA" id="ARBA00022500"/>
    </source>
</evidence>
<reference evidence="16" key="1">
    <citation type="submission" date="2021-04" db="EMBL/GenBank/DDBJ databases">
        <authorList>
            <consortium name="Wellcome Sanger Institute Data Sharing"/>
        </authorList>
    </citation>
    <scope>NUCLEOTIDE SEQUENCE [LARGE SCALE GENOMIC DNA]</scope>
</reference>
<keyword evidence="9 13" id="KW-0675">Receptor</keyword>
<feature type="transmembrane region" description="Helical" evidence="14">
    <location>
        <begin position="301"/>
        <end position="321"/>
    </location>
</feature>
<evidence type="ECO:0000256" key="2">
    <source>
        <dbReference type="ARBA" id="ARBA00022475"/>
    </source>
</evidence>
<dbReference type="Pfam" id="PF00001">
    <property type="entry name" value="7tm_1"/>
    <property type="match status" value="1"/>
</dbReference>
<proteinExistence type="inferred from homology"/>
<evidence type="ECO:0000256" key="7">
    <source>
        <dbReference type="ARBA" id="ARBA00023136"/>
    </source>
</evidence>
<dbReference type="PANTHER" id="PTHR10489:SF930">
    <property type="entry name" value="C-X-C CHEMOKINE RECEPTOR TYPE 1-LIKE"/>
    <property type="match status" value="1"/>
</dbReference>
<keyword evidence="7 14" id="KW-0472">Membrane</keyword>
<keyword evidence="5 14" id="KW-1133">Transmembrane helix</keyword>
<reference evidence="16" key="2">
    <citation type="submission" date="2025-08" db="UniProtKB">
        <authorList>
            <consortium name="Ensembl"/>
        </authorList>
    </citation>
    <scope>IDENTIFICATION</scope>
</reference>
<feature type="transmembrane region" description="Helical" evidence="14">
    <location>
        <begin position="256"/>
        <end position="274"/>
    </location>
</feature>
<feature type="transmembrane region" description="Helical" evidence="14">
    <location>
        <begin position="50"/>
        <end position="75"/>
    </location>
</feature>
<keyword evidence="2" id="KW-1003">Cell membrane</keyword>
<evidence type="ECO:0000256" key="5">
    <source>
        <dbReference type="ARBA" id="ARBA00022989"/>
    </source>
</evidence>
<dbReference type="GO" id="GO:0016494">
    <property type="term" value="F:C-X-C chemokine receptor activity"/>
    <property type="evidence" value="ECO:0007669"/>
    <property type="project" value="InterPro"/>
</dbReference>
<keyword evidence="17" id="KW-1185">Reference proteome</keyword>
<name>A0A665VET4_ECHNA</name>
<dbReference type="OMA" id="IMLPCYG"/>
<dbReference type="PROSITE" id="PS50262">
    <property type="entry name" value="G_PROTEIN_RECEP_F1_2"/>
    <property type="match status" value="1"/>
</dbReference>
<evidence type="ECO:0000313" key="16">
    <source>
        <dbReference type="Ensembl" id="ENSENLP00000030248.1"/>
    </source>
</evidence>
<dbReference type="PROSITE" id="PS00237">
    <property type="entry name" value="G_PROTEIN_RECEP_F1_1"/>
    <property type="match status" value="1"/>
</dbReference>
<feature type="transmembrane region" description="Helical" evidence="14">
    <location>
        <begin position="162"/>
        <end position="184"/>
    </location>
</feature>
<dbReference type="SUPFAM" id="SSF81321">
    <property type="entry name" value="Family A G protein-coupled receptor-like"/>
    <property type="match status" value="1"/>
</dbReference>
<dbReference type="Proteomes" id="UP000472264">
    <property type="component" value="Chromosome 21"/>
</dbReference>
<dbReference type="GO" id="GO:0030593">
    <property type="term" value="P:neutrophil chemotaxis"/>
    <property type="evidence" value="ECO:0007669"/>
    <property type="project" value="TreeGrafter"/>
</dbReference>
<dbReference type="GO" id="GO:0007204">
    <property type="term" value="P:positive regulation of cytosolic calcium ion concentration"/>
    <property type="evidence" value="ECO:0007669"/>
    <property type="project" value="TreeGrafter"/>
</dbReference>
<dbReference type="PANTHER" id="PTHR10489">
    <property type="entry name" value="CELL ADHESION MOLECULE"/>
    <property type="match status" value="1"/>
</dbReference>
<dbReference type="InterPro" id="IPR050119">
    <property type="entry name" value="CCR1-9-like"/>
</dbReference>
<feature type="transmembrane region" description="Helical" evidence="14">
    <location>
        <begin position="87"/>
        <end position="109"/>
    </location>
</feature>
<evidence type="ECO:0000256" key="9">
    <source>
        <dbReference type="ARBA" id="ARBA00023170"/>
    </source>
</evidence>
<dbReference type="PRINTS" id="PR00427">
    <property type="entry name" value="INTRLEUKIN8R"/>
</dbReference>
<evidence type="ECO:0000256" key="8">
    <source>
        <dbReference type="ARBA" id="ARBA00023157"/>
    </source>
</evidence>
<keyword evidence="4 13" id="KW-0812">Transmembrane</keyword>
<keyword evidence="6 13" id="KW-0297">G-protein coupled receptor</keyword>
<evidence type="ECO:0000256" key="11">
    <source>
        <dbReference type="ARBA" id="ARBA00023224"/>
    </source>
</evidence>
<dbReference type="InterPro" id="IPR017452">
    <property type="entry name" value="GPCR_Rhodpsn_7TM"/>
</dbReference>
<dbReference type="GO" id="GO:0006955">
    <property type="term" value="P:immune response"/>
    <property type="evidence" value="ECO:0007669"/>
    <property type="project" value="TreeGrafter"/>
</dbReference>
<evidence type="ECO:0000259" key="15">
    <source>
        <dbReference type="PROSITE" id="PS50262"/>
    </source>
</evidence>
<evidence type="ECO:0000313" key="17">
    <source>
        <dbReference type="Proteomes" id="UP000472264"/>
    </source>
</evidence>
<evidence type="ECO:0000256" key="4">
    <source>
        <dbReference type="ARBA" id="ARBA00022692"/>
    </source>
</evidence>
<dbReference type="InterPro" id="IPR000276">
    <property type="entry name" value="GPCR_Rhodpsn"/>
</dbReference>
<keyword evidence="11 13" id="KW-0807">Transducer</keyword>
<dbReference type="Ensembl" id="ENSENLT00000031130.1">
    <property type="protein sequence ID" value="ENSENLP00000030248.1"/>
    <property type="gene ID" value="ENSENLG00000013421.1"/>
</dbReference>
<evidence type="ECO:0000256" key="6">
    <source>
        <dbReference type="ARBA" id="ARBA00023040"/>
    </source>
</evidence>
<comment type="similarity">
    <text evidence="13">Belongs to the G-protein coupled receptor 1 family.</text>
</comment>
<keyword evidence="3" id="KW-0145">Chemotaxis</keyword>
<dbReference type="GO" id="GO:0019722">
    <property type="term" value="P:calcium-mediated signaling"/>
    <property type="evidence" value="ECO:0007669"/>
    <property type="project" value="TreeGrafter"/>
</dbReference>
<reference evidence="16" key="3">
    <citation type="submission" date="2025-09" db="UniProtKB">
        <authorList>
            <consortium name="Ensembl"/>
        </authorList>
    </citation>
    <scope>IDENTIFICATION</scope>
</reference>
<sequence>EQNYPNTSLFLDDFGSIYEALNFSYNYTEFTFNPETQACPLFFPPDAVMIAASIFYVLIFLMAIPGNMVVGLVIVLNKQSLTPSDLYLLHLTVADLLLAVTLPFFAHSVTGGWVFGDAMCKIVSILQDLSFYSSILFLTCISMDRYMVIVRAMEVRKGNRQVVSFVVCAAVWVVGILLSLPGLLNSAISSQNSSLVMCYESYDPSQAYDWRLATRILRHVLGFAVPLAIMLPCYGITIQRLFRIRGGFQRQRAMRVIVVVVVAFLLCWTPYHIAVMTDSFFRAKIVPYTCAARMAVDQAMFVTQSLGLLHSCVNPVVYAFVGEKFRRRLVQIMRKVGVLERASVSRASRSSQSSEITSTFM</sequence>
<dbReference type="AlphaFoldDB" id="A0A665VET4"/>
<dbReference type="Gene3D" id="1.20.1070.10">
    <property type="entry name" value="Rhodopsin 7-helix transmembrane proteins"/>
    <property type="match status" value="1"/>
</dbReference>
<feature type="transmembrane region" description="Helical" evidence="14">
    <location>
        <begin position="129"/>
        <end position="150"/>
    </location>
</feature>
<dbReference type="GO" id="GO:0019957">
    <property type="term" value="F:C-C chemokine binding"/>
    <property type="evidence" value="ECO:0007669"/>
    <property type="project" value="TreeGrafter"/>
</dbReference>
<keyword evidence="8" id="KW-1015">Disulfide bond</keyword>
<comment type="subunit">
    <text evidence="12">Interacts with IL8. Interacts with GNAI2.</text>
</comment>